<gene>
    <name evidence="1" type="ORF">XmelCFBP4644_07215</name>
</gene>
<organism evidence="1 2">
    <name type="scientific">Xanthomonas melonis</name>
    <dbReference type="NCBI Taxonomy" id="56456"/>
    <lineage>
        <taxon>Bacteria</taxon>
        <taxon>Pseudomonadati</taxon>
        <taxon>Pseudomonadota</taxon>
        <taxon>Gammaproteobacteria</taxon>
        <taxon>Lysobacterales</taxon>
        <taxon>Lysobacteraceae</taxon>
        <taxon>Xanthomonas</taxon>
    </lineage>
</organism>
<comment type="caution">
    <text evidence="1">The sequence shown here is derived from an EMBL/GenBank/DDBJ whole genome shotgun (WGS) entry which is preliminary data.</text>
</comment>
<evidence type="ECO:0000313" key="2">
    <source>
        <dbReference type="Proteomes" id="UP000239865"/>
    </source>
</evidence>
<protein>
    <submittedName>
        <fullName evidence="1">Uncharacterized protein</fullName>
    </submittedName>
</protein>
<proteinExistence type="predicted"/>
<dbReference type="Proteomes" id="UP000239865">
    <property type="component" value="Unassembled WGS sequence"/>
</dbReference>
<accession>A0A2S7DHU2</accession>
<evidence type="ECO:0000313" key="1">
    <source>
        <dbReference type="EMBL" id="PPU73314.1"/>
    </source>
</evidence>
<sequence length="121" mass="13485">MSLCGHRLRQQGVQPRKLRLQAAQLQRNRRDPCLRHLQRAGQRQRALRGGDVADRDRRACLHHRGRAGPRQPGARLAAVAVQRQRSGEQLARAIAVGSTELAARQCRIAPLQQSLNAGVRP</sequence>
<dbReference type="EMBL" id="MDEH01000003">
    <property type="protein sequence ID" value="PPU73314.1"/>
    <property type="molecule type" value="Genomic_DNA"/>
</dbReference>
<reference evidence="1 2" key="1">
    <citation type="submission" date="2016-08" db="EMBL/GenBank/DDBJ databases">
        <authorList>
            <person name="Seilhamer J.J."/>
        </authorList>
    </citation>
    <scope>NUCLEOTIDE SEQUENCE [LARGE SCALE GENOMIC DNA]</scope>
    <source>
        <strain evidence="1 2">CFBP4644</strain>
    </source>
</reference>
<name>A0A2S7DHU2_9XANT</name>
<dbReference type="AlphaFoldDB" id="A0A2S7DHU2"/>